<name>A0A0E9U6Q4_ANGAN</name>
<proteinExistence type="predicted"/>
<organism evidence="2">
    <name type="scientific">Anguilla anguilla</name>
    <name type="common">European freshwater eel</name>
    <name type="synonym">Muraena anguilla</name>
    <dbReference type="NCBI Taxonomy" id="7936"/>
    <lineage>
        <taxon>Eukaryota</taxon>
        <taxon>Metazoa</taxon>
        <taxon>Chordata</taxon>
        <taxon>Craniata</taxon>
        <taxon>Vertebrata</taxon>
        <taxon>Euteleostomi</taxon>
        <taxon>Actinopterygii</taxon>
        <taxon>Neopterygii</taxon>
        <taxon>Teleostei</taxon>
        <taxon>Anguilliformes</taxon>
        <taxon>Anguillidae</taxon>
        <taxon>Anguilla</taxon>
    </lineage>
</organism>
<keyword evidence="1" id="KW-1133">Transmembrane helix</keyword>
<evidence type="ECO:0000256" key="1">
    <source>
        <dbReference type="SAM" id="Phobius"/>
    </source>
</evidence>
<accession>A0A0E9U6Q4</accession>
<reference evidence="2" key="2">
    <citation type="journal article" date="2015" name="Fish Shellfish Immunol.">
        <title>Early steps in the European eel (Anguilla anguilla)-Vibrio vulnificus interaction in the gills: Role of the RtxA13 toxin.</title>
        <authorList>
            <person name="Callol A."/>
            <person name="Pajuelo D."/>
            <person name="Ebbesson L."/>
            <person name="Teles M."/>
            <person name="MacKenzie S."/>
            <person name="Amaro C."/>
        </authorList>
    </citation>
    <scope>NUCLEOTIDE SEQUENCE</scope>
</reference>
<keyword evidence="1" id="KW-0472">Membrane</keyword>
<dbReference type="EMBL" id="GBXM01047170">
    <property type="protein sequence ID" value="JAH61407.1"/>
    <property type="molecule type" value="Transcribed_RNA"/>
</dbReference>
<reference evidence="2" key="1">
    <citation type="submission" date="2014-11" db="EMBL/GenBank/DDBJ databases">
        <authorList>
            <person name="Amaro Gonzalez C."/>
        </authorList>
    </citation>
    <scope>NUCLEOTIDE SEQUENCE</scope>
</reference>
<dbReference type="AlphaFoldDB" id="A0A0E9U6Q4"/>
<evidence type="ECO:0000313" key="2">
    <source>
        <dbReference type="EMBL" id="JAH61407.1"/>
    </source>
</evidence>
<feature type="transmembrane region" description="Helical" evidence="1">
    <location>
        <begin position="7"/>
        <end position="24"/>
    </location>
</feature>
<sequence>MKNNQSFFKNAICILIFLNSYFMFTDDLTYWYFS</sequence>
<protein>
    <submittedName>
        <fullName evidence="2">Uncharacterized protein</fullName>
    </submittedName>
</protein>
<keyword evidence="1" id="KW-0812">Transmembrane</keyword>